<comment type="subunit">
    <text evidence="5">Component of the RIX1 complex.</text>
</comment>
<keyword evidence="5" id="KW-0690">Ribosome biogenesis</keyword>
<dbReference type="OrthoDB" id="361362at2759"/>
<dbReference type="InterPro" id="IPR011989">
    <property type="entry name" value="ARM-like"/>
</dbReference>
<name>A0A8H5HW52_9AGAR</name>
<gene>
    <name evidence="8" type="ORF">D9757_002858</name>
</gene>
<keyword evidence="4 5" id="KW-0539">Nucleus</keyword>
<proteinExistence type="inferred from homology"/>
<dbReference type="AlphaFoldDB" id="A0A8H5HW52"/>
<evidence type="ECO:0000256" key="5">
    <source>
        <dbReference type="RuleBase" id="RU368021"/>
    </source>
</evidence>
<keyword evidence="9" id="KW-1185">Reference proteome</keyword>
<comment type="caution">
    <text evidence="8">The sequence shown here is derived from an EMBL/GenBank/DDBJ whole genome shotgun (WGS) entry which is preliminary data.</text>
</comment>
<dbReference type="Pfam" id="PF12333">
    <property type="entry name" value="Ipi1_N"/>
    <property type="match status" value="1"/>
</dbReference>
<evidence type="ECO:0000256" key="3">
    <source>
        <dbReference type="ARBA" id="ARBA00006427"/>
    </source>
</evidence>
<reference evidence="8 9" key="1">
    <citation type="journal article" date="2020" name="ISME J.">
        <title>Uncovering the hidden diversity of litter-decomposition mechanisms in mushroom-forming fungi.</title>
        <authorList>
            <person name="Floudas D."/>
            <person name="Bentzer J."/>
            <person name="Ahren D."/>
            <person name="Johansson T."/>
            <person name="Persson P."/>
            <person name="Tunlid A."/>
        </authorList>
    </citation>
    <scope>NUCLEOTIDE SEQUENCE [LARGE SCALE GENOMIC DNA]</scope>
    <source>
        <strain evidence="8 9">CBS 406.79</strain>
    </source>
</reference>
<evidence type="ECO:0000256" key="6">
    <source>
        <dbReference type="SAM" id="MobiDB-lite"/>
    </source>
</evidence>
<feature type="domain" description="Pre-rRNA-processing protein Ipi1 N-terminal" evidence="7">
    <location>
        <begin position="140"/>
        <end position="244"/>
    </location>
</feature>
<evidence type="ECO:0000256" key="4">
    <source>
        <dbReference type="ARBA" id="ARBA00023242"/>
    </source>
</evidence>
<dbReference type="GO" id="GO:0005634">
    <property type="term" value="C:nucleus"/>
    <property type="evidence" value="ECO:0007669"/>
    <property type="project" value="UniProtKB-SubCell"/>
</dbReference>
<protein>
    <recommendedName>
        <fullName evidence="5">Pre-rRNA-processing protein</fullName>
    </recommendedName>
</protein>
<feature type="region of interest" description="Disordered" evidence="6">
    <location>
        <begin position="1"/>
        <end position="29"/>
    </location>
</feature>
<dbReference type="InterPro" id="IPR016024">
    <property type="entry name" value="ARM-type_fold"/>
</dbReference>
<dbReference type="PANTHER" id="PTHR16056:SF2">
    <property type="entry name" value="TESTIS-EXPRESSED PROTEIN 10"/>
    <property type="match status" value="1"/>
</dbReference>
<evidence type="ECO:0000256" key="1">
    <source>
        <dbReference type="ARBA" id="ARBA00002355"/>
    </source>
</evidence>
<keyword evidence="5" id="KW-0698">rRNA processing</keyword>
<accession>A0A8H5HW52</accession>
<evidence type="ECO:0000313" key="8">
    <source>
        <dbReference type="EMBL" id="KAF5390285.1"/>
    </source>
</evidence>
<comment type="similarity">
    <text evidence="3 5">Belongs to the IPI1/TEX10 family.</text>
</comment>
<comment type="subcellular location">
    <subcellularLocation>
        <location evidence="2 5">Nucleus</location>
    </subcellularLocation>
</comment>
<dbReference type="PANTHER" id="PTHR16056">
    <property type="entry name" value="REGULATOR OF MICROTUBULE DYNAMICS PROTEIN"/>
    <property type="match status" value="1"/>
</dbReference>
<dbReference type="EMBL" id="JAACJN010000016">
    <property type="protein sequence ID" value="KAF5390285.1"/>
    <property type="molecule type" value="Genomic_DNA"/>
</dbReference>
<dbReference type="Gene3D" id="1.25.10.10">
    <property type="entry name" value="Leucine-rich Repeat Variant"/>
    <property type="match status" value="1"/>
</dbReference>
<comment type="function">
    <text evidence="1 5">Component of the RIX1 complex required for processing of ITS2 sequences from 35S pre-rRNA.</text>
</comment>
<dbReference type="Proteomes" id="UP000518752">
    <property type="component" value="Unassembled WGS sequence"/>
</dbReference>
<evidence type="ECO:0000313" key="9">
    <source>
        <dbReference type="Proteomes" id="UP000518752"/>
    </source>
</evidence>
<evidence type="ECO:0000256" key="2">
    <source>
        <dbReference type="ARBA" id="ARBA00004123"/>
    </source>
</evidence>
<dbReference type="GO" id="GO:0006364">
    <property type="term" value="P:rRNA processing"/>
    <property type="evidence" value="ECO:0007669"/>
    <property type="project" value="UniProtKB-UniRule"/>
</dbReference>
<evidence type="ECO:0000259" key="7">
    <source>
        <dbReference type="Pfam" id="PF12333"/>
    </source>
</evidence>
<dbReference type="GO" id="GO:0120330">
    <property type="term" value="C:rixosome complex"/>
    <property type="evidence" value="ECO:0007669"/>
    <property type="project" value="UniProtKB-UniRule"/>
</dbReference>
<sequence length="729" mass="80089">MPKSSKRRKEKAADFTKAKLKLGKGKQTPSNAIDTSFKAHSIALPYQSISAVKQDGTPTTRRKLSLEDLLVNIKHHNSGTRKDAIFGLRELLDTHWELIDSSLPTIINTTVRNIGDEDMSVRKALLSFYSWLIPRIPRDDLVPHTPLILLFTTSAQTHIFPEIRIDAVRFLNIFLEHFPSSIVQSWDSASDSHGSRVLEGYLGVLSAGTVTGDSEGPPVATSTASVMLTPGSKLVVLQSLARFLKAAPEISSVSSSLSSPDNAWFLSSHFSTPEAYATFNKLLQPSSQIQLSNSKTWHPEMDPESDNIPISSSLVNLTGPFSIDLRDLSDNLVSMCKNFDESASPSGIGRSFAVRLAKSLHSTLVSVFLDCAPAVFSPSATPVETDMALVFTVVSVTSTLYGKIIQDAIPAPSAVEELRTFLGYMTPFFPFYPSGRRDVKDKIEQIFQDLNLMYCNLTSRLVLASQTESSSSQTNILANDSSQANRVYDYVLQLLRGQALALDSQIVRTLSPAAYNSLLPTLWSLINYSGRNQEYLVRSGDVLLATLEHAVKSGSKSAVKRSSFDFVARLVLLETDASYRGAFRLGVNADVDRALEEWITHLPQVLWELGASNATTSETIVLFLLRMLQRRSPLVHERTLASLQTRMAPYFFINHPTRGALLGPHAKLSGNGSGLGRRILDMAIILCSQGPSAEILRDSVDQALLGAPDNEYWADLKKSIVRVSMKSIP</sequence>
<dbReference type="InterPro" id="IPR024679">
    <property type="entry name" value="Ipi1_N"/>
</dbReference>
<dbReference type="SUPFAM" id="SSF48371">
    <property type="entry name" value="ARM repeat"/>
    <property type="match status" value="1"/>
</dbReference>
<organism evidence="8 9">
    <name type="scientific">Collybiopsis confluens</name>
    <dbReference type="NCBI Taxonomy" id="2823264"/>
    <lineage>
        <taxon>Eukaryota</taxon>
        <taxon>Fungi</taxon>
        <taxon>Dikarya</taxon>
        <taxon>Basidiomycota</taxon>
        <taxon>Agaricomycotina</taxon>
        <taxon>Agaricomycetes</taxon>
        <taxon>Agaricomycetidae</taxon>
        <taxon>Agaricales</taxon>
        <taxon>Marasmiineae</taxon>
        <taxon>Omphalotaceae</taxon>
        <taxon>Collybiopsis</taxon>
    </lineage>
</organism>
<feature type="compositionally biased region" description="Basic residues" evidence="6">
    <location>
        <begin position="1"/>
        <end position="10"/>
    </location>
</feature>